<name>A0A5J9VCF0_9POAL</name>
<feature type="compositionally biased region" description="Basic and acidic residues" evidence="1">
    <location>
        <begin position="295"/>
        <end position="315"/>
    </location>
</feature>
<evidence type="ECO:0000259" key="2">
    <source>
        <dbReference type="Pfam" id="PF08241"/>
    </source>
</evidence>
<keyword evidence="4" id="KW-1185">Reference proteome</keyword>
<dbReference type="PANTHER" id="PTHR44843">
    <property type="entry name" value="METHYLTRANSFERASE"/>
    <property type="match status" value="1"/>
</dbReference>
<evidence type="ECO:0000313" key="3">
    <source>
        <dbReference type="EMBL" id="TVU33763.1"/>
    </source>
</evidence>
<protein>
    <recommendedName>
        <fullName evidence="2">Methyltransferase type 11 domain-containing protein</fullName>
    </recommendedName>
</protein>
<evidence type="ECO:0000256" key="1">
    <source>
        <dbReference type="SAM" id="MobiDB-lite"/>
    </source>
</evidence>
<dbReference type="EMBL" id="RWGY01000009">
    <property type="protein sequence ID" value="TVU33763.1"/>
    <property type="molecule type" value="Genomic_DNA"/>
</dbReference>
<dbReference type="InterPro" id="IPR013216">
    <property type="entry name" value="Methyltransf_11"/>
</dbReference>
<dbReference type="Gene3D" id="3.40.50.150">
    <property type="entry name" value="Vaccinia Virus protein VP39"/>
    <property type="match status" value="1"/>
</dbReference>
<feature type="compositionally biased region" description="Low complexity" evidence="1">
    <location>
        <begin position="328"/>
        <end position="352"/>
    </location>
</feature>
<feature type="domain" description="Methyltransferase type 11" evidence="2">
    <location>
        <begin position="88"/>
        <end position="155"/>
    </location>
</feature>
<dbReference type="GO" id="GO:0008757">
    <property type="term" value="F:S-adenosylmethionine-dependent methyltransferase activity"/>
    <property type="evidence" value="ECO:0007669"/>
    <property type="project" value="InterPro"/>
</dbReference>
<proteinExistence type="predicted"/>
<feature type="non-terminal residue" evidence="3">
    <location>
        <position position="1"/>
    </location>
</feature>
<dbReference type="OrthoDB" id="1909814at2759"/>
<dbReference type="InterPro" id="IPR029063">
    <property type="entry name" value="SAM-dependent_MTases_sf"/>
</dbReference>
<dbReference type="Proteomes" id="UP000324897">
    <property type="component" value="Unassembled WGS sequence"/>
</dbReference>
<sequence length="386" mass="41723">MGDSEGRIINTNFGDALLGHNLAQHLRLAIPVGLHLVAAPEAWRSRDWRKAIDYHAAVLAAHLADSILAPASPAVCLSGAQEVLALRKVDVSGAVAVAKKRSPPLVVAGDERRLPFESNSVNFVFAGRALDSAKHPSDLAAEAARILKPEAHLVVLTCPSTPPWKEPGERRIKFKRKEFQGYRTEMNATQGTVNSEKHGFVFYLKICEFVFYQTEVKEGTFTSELCKIGALQNWISPWSTWKCRGKNSNLPRALHQTRDRREQAAASSGVGVVREAVALALASACGGPARVAPSTRRDDAVEHRRRTTELDDGRAGAEAGRQKRGWRTRVASSPARATTTSTGAPSRGTSSRGTREAGDGGVGAGKCRRRRRAADGGGDVEYSFQS</sequence>
<comment type="caution">
    <text evidence="3">The sequence shown here is derived from an EMBL/GenBank/DDBJ whole genome shotgun (WGS) entry which is preliminary data.</text>
</comment>
<dbReference type="Gramene" id="TVU33763">
    <property type="protein sequence ID" value="TVU33763"/>
    <property type="gene ID" value="EJB05_15570"/>
</dbReference>
<dbReference type="AlphaFoldDB" id="A0A5J9VCF0"/>
<dbReference type="PANTHER" id="PTHR44843:SF14">
    <property type="entry name" value="METHYLTRANSFERASE TYPE 11 DOMAIN-CONTAINING PROTEIN"/>
    <property type="match status" value="1"/>
</dbReference>
<evidence type="ECO:0000313" key="4">
    <source>
        <dbReference type="Proteomes" id="UP000324897"/>
    </source>
</evidence>
<feature type="region of interest" description="Disordered" evidence="1">
    <location>
        <begin position="287"/>
        <end position="386"/>
    </location>
</feature>
<gene>
    <name evidence="3" type="ORF">EJB05_15570</name>
</gene>
<reference evidence="3 4" key="1">
    <citation type="journal article" date="2019" name="Sci. Rep.">
        <title>A high-quality genome of Eragrostis curvula grass provides insights into Poaceae evolution and supports new strategies to enhance forage quality.</title>
        <authorList>
            <person name="Carballo J."/>
            <person name="Santos B.A.C.M."/>
            <person name="Zappacosta D."/>
            <person name="Garbus I."/>
            <person name="Selva J.P."/>
            <person name="Gallo C.A."/>
            <person name="Diaz A."/>
            <person name="Albertini E."/>
            <person name="Caccamo M."/>
            <person name="Echenique V."/>
        </authorList>
    </citation>
    <scope>NUCLEOTIDE SEQUENCE [LARGE SCALE GENOMIC DNA]</scope>
    <source>
        <strain evidence="4">cv. Victoria</strain>
        <tissue evidence="3">Leaf</tissue>
    </source>
</reference>
<dbReference type="Pfam" id="PF08241">
    <property type="entry name" value="Methyltransf_11"/>
    <property type="match status" value="1"/>
</dbReference>
<organism evidence="3 4">
    <name type="scientific">Eragrostis curvula</name>
    <name type="common">weeping love grass</name>
    <dbReference type="NCBI Taxonomy" id="38414"/>
    <lineage>
        <taxon>Eukaryota</taxon>
        <taxon>Viridiplantae</taxon>
        <taxon>Streptophyta</taxon>
        <taxon>Embryophyta</taxon>
        <taxon>Tracheophyta</taxon>
        <taxon>Spermatophyta</taxon>
        <taxon>Magnoliopsida</taxon>
        <taxon>Liliopsida</taxon>
        <taxon>Poales</taxon>
        <taxon>Poaceae</taxon>
        <taxon>PACMAD clade</taxon>
        <taxon>Chloridoideae</taxon>
        <taxon>Eragrostideae</taxon>
        <taxon>Eragrostidinae</taxon>
        <taxon>Eragrostis</taxon>
    </lineage>
</organism>
<accession>A0A5J9VCF0</accession>
<dbReference type="SUPFAM" id="SSF53335">
    <property type="entry name" value="S-adenosyl-L-methionine-dependent methyltransferases"/>
    <property type="match status" value="1"/>
</dbReference>